<dbReference type="Proteomes" id="UP000828026">
    <property type="component" value="Segment"/>
</dbReference>
<sequence>MVLVQTYYDPRFNRVYANYLRRGVAHADTLYYLPSYKSLPNLIKLEKSNVHSYIEYRSEVHRRKQNLRRVR</sequence>
<dbReference type="KEGG" id="vg:77933544"/>
<name>A0AAE9BQ07_9CAUD</name>
<accession>A0AAE9BQ07</accession>
<organism evidence="1 2">
    <name type="scientific">Vibrio phage BUCT194</name>
    <dbReference type="NCBI Taxonomy" id="2859072"/>
    <lineage>
        <taxon>Viruses</taxon>
        <taxon>Duplodnaviria</taxon>
        <taxon>Heunggongvirae</taxon>
        <taxon>Uroviricota</taxon>
        <taxon>Caudoviricetes</taxon>
        <taxon>Schitoviridae</taxon>
        <taxon>Varunavirus</taxon>
        <taxon>Varunavirus BUCT194</taxon>
    </lineage>
</organism>
<evidence type="ECO:0000313" key="1">
    <source>
        <dbReference type="EMBL" id="UAW01190.1"/>
    </source>
</evidence>
<dbReference type="RefSeq" id="YP_010657625.1">
    <property type="nucleotide sequence ID" value="NC_070848.1"/>
</dbReference>
<dbReference type="EMBL" id="MZ447858">
    <property type="protein sequence ID" value="UAW01190.1"/>
    <property type="molecule type" value="Genomic_DNA"/>
</dbReference>
<reference evidence="1 2" key="1">
    <citation type="submission" date="2021-06" db="EMBL/GenBank/DDBJ databases">
        <authorList>
            <person name="Chen R."/>
            <person name="Qin H."/>
            <person name="He S."/>
            <person name="Han P."/>
            <person name="Xu F."/>
            <person name="Sun H."/>
            <person name="Fan H."/>
            <person name="Tong Y."/>
        </authorList>
    </citation>
    <scope>NUCLEOTIDE SEQUENCE [LARGE SCALE GENOMIC DNA]</scope>
</reference>
<proteinExistence type="predicted"/>
<keyword evidence="2" id="KW-1185">Reference proteome</keyword>
<evidence type="ECO:0000313" key="2">
    <source>
        <dbReference type="Proteomes" id="UP000828026"/>
    </source>
</evidence>
<dbReference type="GeneID" id="77933544"/>
<protein>
    <submittedName>
        <fullName evidence="1">Uncharacterized protein</fullName>
    </submittedName>
</protein>